<reference evidence="2 3" key="1">
    <citation type="submission" date="2020-04" db="EMBL/GenBank/DDBJ databases">
        <title>Luteolibacter sp. G-1-1-1 isolated from soil.</title>
        <authorList>
            <person name="Dahal R.H."/>
        </authorList>
    </citation>
    <scope>NUCLEOTIDE SEQUENCE [LARGE SCALE GENOMIC DNA]</scope>
    <source>
        <strain evidence="2 3">G-1-1-1</strain>
    </source>
</reference>
<dbReference type="CDD" id="cd04332">
    <property type="entry name" value="YbaK_like"/>
    <property type="match status" value="1"/>
</dbReference>
<keyword evidence="3" id="KW-1185">Reference proteome</keyword>
<dbReference type="Pfam" id="PF04073">
    <property type="entry name" value="tRNA_edit"/>
    <property type="match status" value="1"/>
</dbReference>
<accession>A0A858RJ99</accession>
<proteinExistence type="predicted"/>
<feature type="domain" description="YbaK/aminoacyl-tRNA synthetase-associated" evidence="1">
    <location>
        <begin position="22"/>
        <end position="143"/>
    </location>
</feature>
<dbReference type="Proteomes" id="UP000501812">
    <property type="component" value="Chromosome"/>
</dbReference>
<evidence type="ECO:0000313" key="2">
    <source>
        <dbReference type="EMBL" id="QJE96558.1"/>
    </source>
</evidence>
<dbReference type="GO" id="GO:0002161">
    <property type="term" value="F:aminoacyl-tRNA deacylase activity"/>
    <property type="evidence" value="ECO:0007669"/>
    <property type="project" value="InterPro"/>
</dbReference>
<dbReference type="AlphaFoldDB" id="A0A858RJ99"/>
<sequence>MLAKSLRAYLDQRKVKYITITHSRAFTATEVAESAHIPSSMLAKTVMVVIDGAMAMAVVPANQRVKLEDIRELAHTDDVRLAHEDEFKSFFPDCEAGAMPPFGNLYDMSIYVSPKLADEGEIAFNAGSHTEAIRMSWADFDRLVKPRVAPITA</sequence>
<dbReference type="InterPro" id="IPR036754">
    <property type="entry name" value="YbaK/aa-tRNA-synt-asso_dom_sf"/>
</dbReference>
<organism evidence="2 3">
    <name type="scientific">Luteolibacter luteus</name>
    <dbReference type="NCBI Taxonomy" id="2728835"/>
    <lineage>
        <taxon>Bacteria</taxon>
        <taxon>Pseudomonadati</taxon>
        <taxon>Verrucomicrobiota</taxon>
        <taxon>Verrucomicrobiia</taxon>
        <taxon>Verrucomicrobiales</taxon>
        <taxon>Verrucomicrobiaceae</taxon>
        <taxon>Luteolibacter</taxon>
    </lineage>
</organism>
<dbReference type="InterPro" id="IPR007214">
    <property type="entry name" value="YbaK/aa-tRNA-synth-assoc-dom"/>
</dbReference>
<dbReference type="Gene3D" id="3.90.960.10">
    <property type="entry name" value="YbaK/aminoacyl-tRNA synthetase-associated domain"/>
    <property type="match status" value="1"/>
</dbReference>
<gene>
    <name evidence="2" type="ORF">HHL09_12450</name>
</gene>
<dbReference type="RefSeq" id="WP_169454959.1">
    <property type="nucleotide sequence ID" value="NZ_CP051774.1"/>
</dbReference>
<evidence type="ECO:0000313" key="3">
    <source>
        <dbReference type="Proteomes" id="UP000501812"/>
    </source>
</evidence>
<evidence type="ECO:0000259" key="1">
    <source>
        <dbReference type="Pfam" id="PF04073"/>
    </source>
</evidence>
<dbReference type="KEGG" id="luo:HHL09_12450"/>
<name>A0A858RJ99_9BACT</name>
<dbReference type="SUPFAM" id="SSF55826">
    <property type="entry name" value="YbaK/ProRS associated domain"/>
    <property type="match status" value="1"/>
</dbReference>
<protein>
    <submittedName>
        <fullName evidence="2">YbaK/EbsC family protein</fullName>
    </submittedName>
</protein>
<dbReference type="EMBL" id="CP051774">
    <property type="protein sequence ID" value="QJE96558.1"/>
    <property type="molecule type" value="Genomic_DNA"/>
</dbReference>